<protein>
    <submittedName>
        <fullName evidence="1">Uncharacterized protein</fullName>
    </submittedName>
</protein>
<dbReference type="PANTHER" id="PTHR31549:SF25">
    <property type="entry name" value="PROTEIN, PUTATIVE (DUF247)-RELATED"/>
    <property type="match status" value="1"/>
</dbReference>
<organism evidence="1">
    <name type="scientific">Ananas comosus var. bracteatus</name>
    <name type="common">red pineapple</name>
    <dbReference type="NCBI Taxonomy" id="296719"/>
    <lineage>
        <taxon>Eukaryota</taxon>
        <taxon>Viridiplantae</taxon>
        <taxon>Streptophyta</taxon>
        <taxon>Embryophyta</taxon>
        <taxon>Tracheophyta</taxon>
        <taxon>Spermatophyta</taxon>
        <taxon>Magnoliopsida</taxon>
        <taxon>Liliopsida</taxon>
        <taxon>Poales</taxon>
        <taxon>Bromeliaceae</taxon>
        <taxon>Bromelioideae</taxon>
        <taxon>Ananas</taxon>
    </lineage>
</organism>
<evidence type="ECO:0000313" key="1">
    <source>
        <dbReference type="EMBL" id="CAD1828327.1"/>
    </source>
</evidence>
<dbReference type="PANTHER" id="PTHR31549">
    <property type="entry name" value="PROTEIN, PUTATIVE (DUF247)-RELATED-RELATED"/>
    <property type="match status" value="1"/>
</dbReference>
<accession>A0A6V7PBS0</accession>
<gene>
    <name evidence="1" type="ORF">CB5_LOCUS11538</name>
</gene>
<sequence length="243" mass="27781">MGGNHRFCHRCGTRFDAGQLRSNHYPQWLIHMMSKSEKKQNEKHTKMFDPVVVAISPYHCGEPHLLAMEDQKKAASRAFAKPNAHALYNKVVEIVGECRDCYDGGSLPLMSIDEFTCMLFIDGCFILQFIDQVVKNDMNDFTMRAHLQGFILRDMFLLENQLPYLLLEKLMEAKSVDIDKFVDQVADTQGQWQKMEKEKSSKSIDGVHQHPWRDCGCGSWGRGTRPHSWRGGATGSRSGRPRS</sequence>
<dbReference type="Pfam" id="PF03140">
    <property type="entry name" value="DUF247"/>
    <property type="match status" value="1"/>
</dbReference>
<name>A0A6V7PBS0_ANACO</name>
<dbReference type="EMBL" id="LR862147">
    <property type="protein sequence ID" value="CAD1828327.1"/>
    <property type="molecule type" value="Genomic_DNA"/>
</dbReference>
<proteinExistence type="predicted"/>
<reference evidence="1" key="1">
    <citation type="submission" date="2020-07" db="EMBL/GenBank/DDBJ databases">
        <authorList>
            <person name="Lin J."/>
        </authorList>
    </citation>
    <scope>NUCLEOTIDE SEQUENCE</scope>
</reference>
<dbReference type="InterPro" id="IPR004158">
    <property type="entry name" value="DUF247_pln"/>
</dbReference>
<dbReference type="AlphaFoldDB" id="A0A6V7PBS0"/>